<organism evidence="2 3">
    <name type="scientific">Hucho hucho</name>
    <name type="common">huchen</name>
    <dbReference type="NCBI Taxonomy" id="62062"/>
    <lineage>
        <taxon>Eukaryota</taxon>
        <taxon>Metazoa</taxon>
        <taxon>Chordata</taxon>
        <taxon>Craniata</taxon>
        <taxon>Vertebrata</taxon>
        <taxon>Euteleostomi</taxon>
        <taxon>Actinopterygii</taxon>
        <taxon>Neopterygii</taxon>
        <taxon>Teleostei</taxon>
        <taxon>Protacanthopterygii</taxon>
        <taxon>Salmoniformes</taxon>
        <taxon>Salmonidae</taxon>
        <taxon>Salmoninae</taxon>
        <taxon>Hucho</taxon>
    </lineage>
</organism>
<dbReference type="GeneTree" id="ENSGT00390000001670"/>
<dbReference type="AlphaFoldDB" id="A0A4W5Q997"/>
<evidence type="ECO:0000313" key="2">
    <source>
        <dbReference type="Ensembl" id="ENSHHUP00000068974.1"/>
    </source>
</evidence>
<proteinExistence type="predicted"/>
<protein>
    <submittedName>
        <fullName evidence="2">Uncharacterized protein</fullName>
    </submittedName>
</protein>
<evidence type="ECO:0000256" key="1">
    <source>
        <dbReference type="ARBA" id="ARBA00023295"/>
    </source>
</evidence>
<name>A0A4W5Q997_9TELE</name>
<dbReference type="PANTHER" id="PTHR43730:SF1">
    <property type="entry name" value="BETA-MANNOSIDASE"/>
    <property type="match status" value="1"/>
</dbReference>
<dbReference type="GO" id="GO:0006516">
    <property type="term" value="P:glycoprotein catabolic process"/>
    <property type="evidence" value="ECO:0007669"/>
    <property type="project" value="TreeGrafter"/>
</dbReference>
<evidence type="ECO:0000313" key="3">
    <source>
        <dbReference type="Proteomes" id="UP000314982"/>
    </source>
</evidence>
<keyword evidence="1" id="KW-0326">Glycosidase</keyword>
<dbReference type="GO" id="GO:0004567">
    <property type="term" value="F:beta-mannosidase activity"/>
    <property type="evidence" value="ECO:0007669"/>
    <property type="project" value="TreeGrafter"/>
</dbReference>
<sequence>MNTLRVWGGGVYEQDLFYTLCDEMGIMIWQDFMFACAMYPTEPDFIETVREEVVQQVSYTCKG</sequence>
<keyword evidence="1" id="KW-0378">Hydrolase</keyword>
<dbReference type="SUPFAM" id="SSF51445">
    <property type="entry name" value="(Trans)glycosidases"/>
    <property type="match status" value="1"/>
</dbReference>
<reference evidence="2" key="3">
    <citation type="submission" date="2025-09" db="UniProtKB">
        <authorList>
            <consortium name="Ensembl"/>
        </authorList>
    </citation>
    <scope>IDENTIFICATION</scope>
</reference>
<reference evidence="2" key="2">
    <citation type="submission" date="2025-08" db="UniProtKB">
        <authorList>
            <consortium name="Ensembl"/>
        </authorList>
    </citation>
    <scope>IDENTIFICATION</scope>
</reference>
<reference evidence="3" key="1">
    <citation type="submission" date="2018-06" db="EMBL/GenBank/DDBJ databases">
        <title>Genome assembly of Danube salmon.</title>
        <authorList>
            <person name="Macqueen D.J."/>
            <person name="Gundappa M.K."/>
        </authorList>
    </citation>
    <scope>NUCLEOTIDE SEQUENCE [LARGE SCALE GENOMIC DNA]</scope>
</reference>
<dbReference type="InterPro" id="IPR050887">
    <property type="entry name" value="Beta-mannosidase_GH2"/>
</dbReference>
<accession>A0A4W5Q997</accession>
<dbReference type="PANTHER" id="PTHR43730">
    <property type="entry name" value="BETA-MANNOSIDASE"/>
    <property type="match status" value="1"/>
</dbReference>
<keyword evidence="3" id="KW-1185">Reference proteome</keyword>
<dbReference type="InterPro" id="IPR017853">
    <property type="entry name" value="GH"/>
</dbReference>
<dbReference type="Ensembl" id="ENSHHUT00000071287.1">
    <property type="protein sequence ID" value="ENSHHUP00000068974.1"/>
    <property type="gene ID" value="ENSHHUG00000040653.1"/>
</dbReference>
<dbReference type="Proteomes" id="UP000314982">
    <property type="component" value="Unassembled WGS sequence"/>
</dbReference>
<dbReference type="Gene3D" id="3.20.20.80">
    <property type="entry name" value="Glycosidases"/>
    <property type="match status" value="1"/>
</dbReference>